<dbReference type="GO" id="GO:0008897">
    <property type="term" value="F:holo-[acyl-carrier-protein] synthase activity"/>
    <property type="evidence" value="ECO:0007669"/>
    <property type="project" value="InterPro"/>
</dbReference>
<feature type="domain" description="4'-phosphopantetheinyl transferase" evidence="2">
    <location>
        <begin position="3"/>
        <end position="111"/>
    </location>
</feature>
<evidence type="ECO:0000313" key="3">
    <source>
        <dbReference type="EMBL" id="RKR83936.1"/>
    </source>
</evidence>
<dbReference type="RefSeq" id="WP_162847122.1">
    <property type="nucleotide sequence ID" value="NZ_RBKU01000001.1"/>
</dbReference>
<dbReference type="Pfam" id="PF01648">
    <property type="entry name" value="ACPS"/>
    <property type="match status" value="1"/>
</dbReference>
<evidence type="ECO:0000259" key="2">
    <source>
        <dbReference type="Pfam" id="PF01648"/>
    </source>
</evidence>
<evidence type="ECO:0000313" key="4">
    <source>
        <dbReference type="Proteomes" id="UP000268007"/>
    </source>
</evidence>
<keyword evidence="4" id="KW-1185">Reference proteome</keyword>
<gene>
    <name evidence="3" type="ORF">BDD43_4151</name>
</gene>
<keyword evidence="1 3" id="KW-0808">Transferase</keyword>
<comment type="caution">
    <text evidence="3">The sequence shown here is derived from an EMBL/GenBank/DDBJ whole genome shotgun (WGS) entry which is preliminary data.</text>
</comment>
<evidence type="ECO:0000256" key="1">
    <source>
        <dbReference type="ARBA" id="ARBA00022679"/>
    </source>
</evidence>
<protein>
    <submittedName>
        <fullName evidence="3">Phosphopantetheinyl transferase (Holo-ACP synthase)</fullName>
    </submittedName>
</protein>
<dbReference type="EMBL" id="RBKU01000001">
    <property type="protein sequence ID" value="RKR83936.1"/>
    <property type="molecule type" value="Genomic_DNA"/>
</dbReference>
<dbReference type="AlphaFoldDB" id="A0A495J4M4"/>
<dbReference type="InterPro" id="IPR037143">
    <property type="entry name" value="4-PPantetheinyl_Trfase_dom_sf"/>
</dbReference>
<dbReference type="Proteomes" id="UP000268007">
    <property type="component" value="Unassembled WGS sequence"/>
</dbReference>
<dbReference type="GO" id="GO:0000287">
    <property type="term" value="F:magnesium ion binding"/>
    <property type="evidence" value="ECO:0007669"/>
    <property type="project" value="InterPro"/>
</dbReference>
<reference evidence="3 4" key="1">
    <citation type="submission" date="2018-10" db="EMBL/GenBank/DDBJ databases">
        <title>Genomic Encyclopedia of Archaeal and Bacterial Type Strains, Phase II (KMG-II): from individual species to whole genera.</title>
        <authorList>
            <person name="Goeker M."/>
        </authorList>
    </citation>
    <scope>NUCLEOTIDE SEQUENCE [LARGE SCALE GENOMIC DNA]</scope>
    <source>
        <strain evidence="3 4">DSM 18602</strain>
    </source>
</reference>
<dbReference type="Gene3D" id="3.90.470.20">
    <property type="entry name" value="4'-phosphopantetheinyl transferase domain"/>
    <property type="match status" value="1"/>
</dbReference>
<name>A0A495J4M4_9SPHI</name>
<dbReference type="SUPFAM" id="SSF56214">
    <property type="entry name" value="4'-phosphopantetheinyl transferase"/>
    <property type="match status" value="1"/>
</dbReference>
<dbReference type="InterPro" id="IPR008278">
    <property type="entry name" value="4-PPantetheinyl_Trfase_dom"/>
</dbReference>
<accession>A0A495J4M4</accession>
<proteinExistence type="predicted"/>
<organism evidence="3 4">
    <name type="scientific">Mucilaginibacter gracilis</name>
    <dbReference type="NCBI Taxonomy" id="423350"/>
    <lineage>
        <taxon>Bacteria</taxon>
        <taxon>Pseudomonadati</taxon>
        <taxon>Bacteroidota</taxon>
        <taxon>Sphingobacteriia</taxon>
        <taxon>Sphingobacteriales</taxon>
        <taxon>Sphingobacteriaceae</taxon>
        <taxon>Mucilaginibacter</taxon>
    </lineage>
</organism>
<sequence length="223" mass="25172">MISIGNDIVDLNAINKQRTADTRFYSKFITPAEIELHDPAIATLPLQSFVWLLWSVKEAVYKYQKRLNPQLVFAPIKIVVKQITVPALYNAAQFNSDSWEGSPNHNDFCFGCATGNGQTLFFKTIIHQYYIATIVSNNSLFPHVYWGVQRIANGGHQHQSQLVRTFLLNKLSSVFIKQDLALQKSPVGYPVLLVNNIEACMPISLAHHGLFTSYCFQLNLQGL</sequence>